<organism evidence="1 2">
    <name type="scientific">Microbacterium foliorum</name>
    <dbReference type="NCBI Taxonomy" id="104336"/>
    <lineage>
        <taxon>Bacteria</taxon>
        <taxon>Bacillati</taxon>
        <taxon>Actinomycetota</taxon>
        <taxon>Actinomycetes</taxon>
        <taxon>Micrococcales</taxon>
        <taxon>Microbacteriaceae</taxon>
        <taxon>Microbacterium</taxon>
    </lineage>
</organism>
<protein>
    <recommendedName>
        <fullName evidence="3">DUF4238 domain-containing protein</fullName>
    </recommendedName>
</protein>
<dbReference type="RefSeq" id="WP_309694217.1">
    <property type="nucleotide sequence ID" value="NZ_JAVIZQ010000001.1"/>
</dbReference>
<evidence type="ECO:0000313" key="2">
    <source>
        <dbReference type="Proteomes" id="UP001249291"/>
    </source>
</evidence>
<dbReference type="EMBL" id="JAVIZQ010000001">
    <property type="protein sequence ID" value="MDR6144203.1"/>
    <property type="molecule type" value="Genomic_DNA"/>
</dbReference>
<comment type="caution">
    <text evidence="1">The sequence shown here is derived from an EMBL/GenBank/DDBJ whole genome shotgun (WGS) entry which is preliminary data.</text>
</comment>
<dbReference type="Proteomes" id="UP001249291">
    <property type="component" value="Unassembled WGS sequence"/>
</dbReference>
<accession>A0ABU1HX15</accession>
<proteinExistence type="predicted"/>
<evidence type="ECO:0000313" key="1">
    <source>
        <dbReference type="EMBL" id="MDR6144203.1"/>
    </source>
</evidence>
<sequence>MTHEYIYFPRGSARIGTLMLDANVTKELDAVAKYGSGFRDEPARQRIAGLLDRLGDAEVLAMPGFGAAEGDMRRAFRKTDYSNYHRRTAHARSLINENRDALRRWAAGEDVEPVAVDPESMGQKRTEDIFRIAVDSFLRPSYALLLQAYWAYLTDPIPIRALRSVARVAEETYGRGSREMLLAILLITGTETGRKLALNIMKLHSEWGLDETLNRIWNTSFDLTYTRLAVAMPLHGSLPEPVVFATADKHLGKLLETISPNGGWRGANGLPMPEDAVDFDGLVQDELFYRVDDILSATRRATAANTMSPEQIATIRRVNAVKHIERLEANFAKRYAA</sequence>
<gene>
    <name evidence="1" type="ORF">QE375_003757</name>
</gene>
<reference evidence="1 2" key="1">
    <citation type="submission" date="2023-08" db="EMBL/GenBank/DDBJ databases">
        <title>Functional and genomic diversity of the sorghum phyllosphere microbiome.</title>
        <authorList>
            <person name="Shade A."/>
        </authorList>
    </citation>
    <scope>NUCLEOTIDE SEQUENCE [LARGE SCALE GENOMIC DNA]</scope>
    <source>
        <strain evidence="1 2">SORGH_AS_0445</strain>
    </source>
</reference>
<evidence type="ECO:0008006" key="3">
    <source>
        <dbReference type="Google" id="ProtNLM"/>
    </source>
</evidence>
<keyword evidence="2" id="KW-1185">Reference proteome</keyword>
<name>A0ABU1HX15_9MICO</name>